<dbReference type="RefSeq" id="WP_143315267.1">
    <property type="nucleotide sequence ID" value="NZ_JACSRA010000022.1"/>
</dbReference>
<dbReference type="EMBL" id="JACSRA010000022">
    <property type="protein sequence ID" value="MBD7912359.1"/>
    <property type="molecule type" value="Genomic_DNA"/>
</dbReference>
<organism evidence="1 2">
    <name type="scientific">Clostridium cibarium</name>
    <dbReference type="NCBI Taxonomy" id="2762247"/>
    <lineage>
        <taxon>Bacteria</taxon>
        <taxon>Bacillati</taxon>
        <taxon>Bacillota</taxon>
        <taxon>Clostridia</taxon>
        <taxon>Eubacteriales</taxon>
        <taxon>Clostridiaceae</taxon>
        <taxon>Clostridium</taxon>
    </lineage>
</organism>
<accession>A0ABR8PW41</accession>
<reference evidence="1 2" key="1">
    <citation type="submission" date="2020-08" db="EMBL/GenBank/DDBJ databases">
        <title>A Genomic Blueprint of the Chicken Gut Microbiome.</title>
        <authorList>
            <person name="Gilroy R."/>
            <person name="Ravi A."/>
            <person name="Getino M."/>
            <person name="Pursley I."/>
            <person name="Horton D.L."/>
            <person name="Alikhan N.-F."/>
            <person name="Baker D."/>
            <person name="Gharbi K."/>
            <person name="Hall N."/>
            <person name="Watson M."/>
            <person name="Adriaenssens E.M."/>
            <person name="Foster-Nyarko E."/>
            <person name="Jarju S."/>
            <person name="Secka A."/>
            <person name="Antonio M."/>
            <person name="Oren A."/>
            <person name="Chaudhuri R."/>
            <person name="La Ragione R.M."/>
            <person name="Hildebrand F."/>
            <person name="Pallen M.J."/>
        </authorList>
    </citation>
    <scope>NUCLEOTIDE SEQUENCE [LARGE SCALE GENOMIC DNA]</scope>
    <source>
        <strain evidence="1 2">Sa3CVN1</strain>
    </source>
</reference>
<name>A0ABR8PW41_9CLOT</name>
<comment type="caution">
    <text evidence="1">The sequence shown here is derived from an EMBL/GenBank/DDBJ whole genome shotgun (WGS) entry which is preliminary data.</text>
</comment>
<gene>
    <name evidence="1" type="ORF">H9661_13430</name>
</gene>
<proteinExistence type="predicted"/>
<keyword evidence="2" id="KW-1185">Reference proteome</keyword>
<protein>
    <submittedName>
        <fullName evidence="1">Uncharacterized protein</fullName>
    </submittedName>
</protein>
<sequence>MKQTLLSKMAIVSIFTFSFLSLRVSAYEMKLNTKEHGSEAREVKVNFNIPDTYTFTIPESIDIDYPSLEGGVCIKVDNSHLQKNYGISVKVKGKNDEFKFISNEGNSIPYKLIDEGNKEVTSGAIAANFTNEKESPKERNFKIKVDEKDILYAGNYKDSMVFDIAVNKLS</sequence>
<evidence type="ECO:0000313" key="1">
    <source>
        <dbReference type="EMBL" id="MBD7912359.1"/>
    </source>
</evidence>
<evidence type="ECO:0000313" key="2">
    <source>
        <dbReference type="Proteomes" id="UP000627781"/>
    </source>
</evidence>
<dbReference type="Proteomes" id="UP000627781">
    <property type="component" value="Unassembled WGS sequence"/>
</dbReference>